<gene>
    <name evidence="2" type="ORF">D1614_23635</name>
</gene>
<evidence type="ECO:0000313" key="3">
    <source>
        <dbReference type="Proteomes" id="UP000265926"/>
    </source>
</evidence>
<dbReference type="Proteomes" id="UP000265926">
    <property type="component" value="Unassembled WGS sequence"/>
</dbReference>
<proteinExistence type="predicted"/>
<comment type="caution">
    <text evidence="2">The sequence shown here is derived from an EMBL/GenBank/DDBJ whole genome shotgun (WGS) entry which is preliminary data.</text>
</comment>
<feature type="transmembrane region" description="Helical" evidence="1">
    <location>
        <begin position="85"/>
        <end position="102"/>
    </location>
</feature>
<sequence length="108" mass="12316">MKFTTVYIGENKIEVFNTLLGIEKIKVNGEIVSRKFSIFGTEHNFTIKENDENVECKIDFGFGFHGVVFNLYKDNKPIVESPKNGCLLFIAIFLIALTIGLMKDFVFN</sequence>
<keyword evidence="1" id="KW-0472">Membrane</keyword>
<accession>A0A399SNI0</accession>
<keyword evidence="1" id="KW-0812">Transmembrane</keyword>
<dbReference type="EMBL" id="QWGR01000051">
    <property type="protein sequence ID" value="RIJ45220.1"/>
    <property type="molecule type" value="Genomic_DNA"/>
</dbReference>
<protein>
    <submittedName>
        <fullName evidence="2">Uncharacterized protein</fullName>
    </submittedName>
</protein>
<reference evidence="2 3" key="1">
    <citation type="submission" date="2018-08" db="EMBL/GenBank/DDBJ databases">
        <title>Pallidiluteibacterium maritimus gen. nov., sp. nov., isolated from coastal sediment.</title>
        <authorList>
            <person name="Zhou L.Y."/>
        </authorList>
    </citation>
    <scope>NUCLEOTIDE SEQUENCE [LARGE SCALE GENOMIC DNA]</scope>
    <source>
        <strain evidence="2 3">XSD2</strain>
    </source>
</reference>
<keyword evidence="1" id="KW-1133">Transmembrane helix</keyword>
<name>A0A399SNI0_9BACT</name>
<organism evidence="2 3">
    <name type="scientific">Maribellus luteus</name>
    <dbReference type="NCBI Taxonomy" id="2305463"/>
    <lineage>
        <taxon>Bacteria</taxon>
        <taxon>Pseudomonadati</taxon>
        <taxon>Bacteroidota</taxon>
        <taxon>Bacteroidia</taxon>
        <taxon>Marinilabiliales</taxon>
        <taxon>Prolixibacteraceae</taxon>
        <taxon>Maribellus</taxon>
    </lineage>
</organism>
<keyword evidence="3" id="KW-1185">Reference proteome</keyword>
<evidence type="ECO:0000256" key="1">
    <source>
        <dbReference type="SAM" id="Phobius"/>
    </source>
</evidence>
<dbReference type="AlphaFoldDB" id="A0A399SNI0"/>
<dbReference type="OrthoDB" id="1446628at2"/>
<dbReference type="RefSeq" id="WP_119440463.1">
    <property type="nucleotide sequence ID" value="NZ_QWGR01000051.1"/>
</dbReference>
<evidence type="ECO:0000313" key="2">
    <source>
        <dbReference type="EMBL" id="RIJ45220.1"/>
    </source>
</evidence>